<keyword evidence="2" id="KW-1185">Reference proteome</keyword>
<dbReference type="PANTHER" id="PTHR37079:SF4">
    <property type="entry name" value="SERINE_THREONINE-PROTEIN KINASE ATM"/>
    <property type="match status" value="1"/>
</dbReference>
<protein>
    <submittedName>
        <fullName evidence="1">Serine-protein kinase ATM</fullName>
    </submittedName>
</protein>
<dbReference type="GO" id="GO:0006974">
    <property type="term" value="P:DNA damage response"/>
    <property type="evidence" value="ECO:0007669"/>
    <property type="project" value="InterPro"/>
</dbReference>
<keyword evidence="1" id="KW-0418">Kinase</keyword>
<reference evidence="1" key="1">
    <citation type="submission" date="2020-08" db="EMBL/GenBank/DDBJ databases">
        <title>Multicomponent nature underlies the extraordinary mechanical properties of spider dragline silk.</title>
        <authorList>
            <person name="Kono N."/>
            <person name="Nakamura H."/>
            <person name="Mori M."/>
            <person name="Yoshida Y."/>
            <person name="Ohtoshi R."/>
            <person name="Malay A.D."/>
            <person name="Moran D.A.P."/>
            <person name="Tomita M."/>
            <person name="Numata K."/>
            <person name="Arakawa K."/>
        </authorList>
    </citation>
    <scope>NUCLEOTIDE SEQUENCE</scope>
</reference>
<organism evidence="1 2">
    <name type="scientific">Nephila pilipes</name>
    <name type="common">Giant wood spider</name>
    <name type="synonym">Nephila maculata</name>
    <dbReference type="NCBI Taxonomy" id="299642"/>
    <lineage>
        <taxon>Eukaryota</taxon>
        <taxon>Metazoa</taxon>
        <taxon>Ecdysozoa</taxon>
        <taxon>Arthropoda</taxon>
        <taxon>Chelicerata</taxon>
        <taxon>Arachnida</taxon>
        <taxon>Araneae</taxon>
        <taxon>Araneomorphae</taxon>
        <taxon>Entelegynae</taxon>
        <taxon>Araneoidea</taxon>
        <taxon>Nephilidae</taxon>
        <taxon>Nephila</taxon>
    </lineage>
</organism>
<evidence type="ECO:0000313" key="1">
    <source>
        <dbReference type="EMBL" id="GFT82291.1"/>
    </source>
</evidence>
<proteinExistence type="predicted"/>
<dbReference type="PANTHER" id="PTHR37079">
    <property type="entry name" value="SERINE/THREONINE-PROTEIN KINASE ATM"/>
    <property type="match status" value="1"/>
</dbReference>
<accession>A0A8X6U551</accession>
<dbReference type="EMBL" id="BMAW01023338">
    <property type="protein sequence ID" value="GFT82291.1"/>
    <property type="molecule type" value="Genomic_DNA"/>
</dbReference>
<comment type="caution">
    <text evidence="1">The sequence shown here is derived from an EMBL/GenBank/DDBJ whole genome shotgun (WGS) entry which is preliminary data.</text>
</comment>
<dbReference type="OrthoDB" id="6420581at2759"/>
<feature type="non-terminal residue" evidence="1">
    <location>
        <position position="1"/>
    </location>
</feature>
<keyword evidence="1" id="KW-0808">Transferase</keyword>
<sequence>QQYDMAKLIMDHILAVLNDSFTRTAFGCEYSHALSKNILSDPFMCLKILTSDFDAAIWFYCKIIKNPPHGWDRSSMTQVLLHLLNVRSNMGTLNSSKILDFFENIFDAVKTEKVSIHHENLLKALLLVCRILGADYRFRLCQLGESVMFPLMQLWKTRPSETCAELMLEFISFQLALHHPKSEASEEKGAHAHSWSLWKNHLLSLFKIFVQEIDELCEKNKYSSSKETILKPIFVSVFVEISAQVFVDGVGILDITQLPSTHDGTQPSKKRRVEVCFRTFMDALTSSKVIPWLQVISAYIFKYPESIPMEEAEHLLEVLIEINLSCNQFETKNWLLICFQSFVQSFGICTNEYLVESNFQWQRLWDLGVKSVALMNQCQEAAHLLLSTLLFHKLIVPKIEFLNLFTQGSSNKVTYASLRTLRIFLEKYSLSSVSSFHQSSLYGASSFTAVTFENQVLDWLFSRKSDDDSPFQVFSNDTDCRTIEEFAHVLILLCMKNTDFQSQNELVSNDLEKVKWISDLEEKLLEITFDSPMKHFDKIYRKDNSVKISTVVLCGPVWEKVLNFFIGVSSSIFEQQTLSNQLQMCMSSVFIKHASLLIEVLKVFFLQGIIKDADLNSNHFISYVKKFLNSTVELEMQKGDEKASKNSVLLFKEFLNNIIIIFKKIQQFASDPQSCHFIICIGNAIPTEILKDLLNFSLENFSEKKSLLNSSVSVPDQDLNWSHSLKKNKYAFSDDDSDIEMEHLDNSNTDADEAAFSVDLENISVDFQQQTQCLEILGEYCSFITSERYMERLDSFPEIMIKKLMPIITMKIQNLDDVRLVLISLKCILLNKYLEDTVIEAVIDTMKLLLNQYSIMQDLCIAVLKLFPLLFLHIIKSEENLSMKMKQNKSHMLHLIRVLCKREFNKKGSPLTSYLLAENIFTLLKMDSSISWPVLQGKSDQDESDVFNNAIACTFAQFLNSPYVAVRSFVADKIHHVISFELLDSIFDQACTGIFSFLENQECLDLDERMNKVSTFFHFMSNMILQYPCLQNEALFVMCKVVQTKKIDQSFVTKVFARLSSYLGFENTKNFIELHLSYIFHEWMKMKFSLEDFPFMILKAESFDAFIIEFFKILVPVLFHLEDLQSISKIAEKLQVSNSDLIYTCLPTIQAQIISGFSVGTRQKDSNKAKMLLNSMIPSEESEKAFLSKLDEFVVCLLKMLKDDQGYHLSRCQIKNVGSITSKDFSSTISFIMSSFEYKGSFISYLNKKGDCIQNIFLALNVMLSKALRPHEGRHILFMYKTFLELLCPELGPGLNCSCFVVKEIIYTIINFLANVRICTIQDEILVIYCCDILQLICYNAISYSKEIIGKLLPFVVSSLISFVEDTKYGEKDSYEGCNI</sequence>
<evidence type="ECO:0000313" key="2">
    <source>
        <dbReference type="Proteomes" id="UP000887013"/>
    </source>
</evidence>
<dbReference type="GO" id="GO:0004674">
    <property type="term" value="F:protein serine/threonine kinase activity"/>
    <property type="evidence" value="ECO:0007669"/>
    <property type="project" value="InterPro"/>
</dbReference>
<dbReference type="Proteomes" id="UP000887013">
    <property type="component" value="Unassembled WGS sequence"/>
</dbReference>
<gene>
    <name evidence="1" type="primary">ATM</name>
    <name evidence="1" type="ORF">NPIL_163191</name>
</gene>
<name>A0A8X6U551_NEPPI</name>
<dbReference type="InterPro" id="IPR038980">
    <property type="entry name" value="ATM_plant"/>
</dbReference>